<reference evidence="1" key="1">
    <citation type="journal article" date="2014" name="Int. J. Syst. Evol. Microbiol.">
        <title>Complete genome sequence of Corynebacterium casei LMG S-19264T (=DSM 44701T), isolated from a smear-ripened cheese.</title>
        <authorList>
            <consortium name="US DOE Joint Genome Institute (JGI-PGF)"/>
            <person name="Walter F."/>
            <person name="Albersmeier A."/>
            <person name="Kalinowski J."/>
            <person name="Ruckert C."/>
        </authorList>
    </citation>
    <scope>NUCLEOTIDE SEQUENCE</scope>
    <source>
        <strain evidence="1">CGMCC 1.7081</strain>
    </source>
</reference>
<dbReference type="AlphaFoldDB" id="A0A8J3MEZ5"/>
<dbReference type="Proteomes" id="UP000611500">
    <property type="component" value="Unassembled WGS sequence"/>
</dbReference>
<dbReference type="EMBL" id="BNAP01000008">
    <property type="protein sequence ID" value="GHG91515.1"/>
    <property type="molecule type" value="Genomic_DNA"/>
</dbReference>
<comment type="caution">
    <text evidence="1">The sequence shown here is derived from an EMBL/GenBank/DDBJ whole genome shotgun (WGS) entry which is preliminary data.</text>
</comment>
<name>A0A8J3MEZ5_9RHOB</name>
<proteinExistence type="predicted"/>
<keyword evidence="2" id="KW-1185">Reference proteome</keyword>
<accession>A0A8J3MEZ5</accession>
<reference evidence="1" key="2">
    <citation type="submission" date="2020-09" db="EMBL/GenBank/DDBJ databases">
        <authorList>
            <person name="Sun Q."/>
            <person name="Zhou Y."/>
        </authorList>
    </citation>
    <scope>NUCLEOTIDE SEQUENCE</scope>
    <source>
        <strain evidence="1">CGMCC 1.7081</strain>
    </source>
</reference>
<evidence type="ECO:0000313" key="1">
    <source>
        <dbReference type="EMBL" id="GHG91515.1"/>
    </source>
</evidence>
<sequence length="127" mass="13864">MSVRFRLPAPIILQFTIKISRLYAIVSHVEWCVGHFHHSIPSSALVALRASFPRCTLFEWTSDVCAWVVPVDAHDLVLGAAFLRQKVASIEPAAIDGGATVRLTRLPGAAMKRPGGGNVRFSRSSAR</sequence>
<evidence type="ECO:0000313" key="2">
    <source>
        <dbReference type="Proteomes" id="UP000611500"/>
    </source>
</evidence>
<protein>
    <submittedName>
        <fullName evidence="1">Uncharacterized protein</fullName>
    </submittedName>
</protein>
<organism evidence="1 2">
    <name type="scientific">Pseudodonghicola xiamenensis</name>
    <dbReference type="NCBI Taxonomy" id="337702"/>
    <lineage>
        <taxon>Bacteria</taxon>
        <taxon>Pseudomonadati</taxon>
        <taxon>Pseudomonadota</taxon>
        <taxon>Alphaproteobacteria</taxon>
        <taxon>Rhodobacterales</taxon>
        <taxon>Paracoccaceae</taxon>
        <taxon>Pseudodonghicola</taxon>
    </lineage>
</organism>
<gene>
    <name evidence="1" type="ORF">GCM10010961_22810</name>
</gene>